<keyword evidence="4" id="KW-0812">Transmembrane</keyword>
<feature type="compositionally biased region" description="Low complexity" evidence="3">
    <location>
        <begin position="299"/>
        <end position="328"/>
    </location>
</feature>
<dbReference type="Pfam" id="PF00069">
    <property type="entry name" value="Pkinase"/>
    <property type="match status" value="1"/>
</dbReference>
<dbReference type="InterPro" id="IPR000719">
    <property type="entry name" value="Prot_kinase_dom"/>
</dbReference>
<keyword evidence="4" id="KW-1133">Transmembrane helix</keyword>
<comment type="caution">
    <text evidence="6">The sequence shown here is derived from an EMBL/GenBank/DDBJ whole genome shotgun (WGS) entry which is preliminary data.</text>
</comment>
<dbReference type="RefSeq" id="WP_203759694.1">
    <property type="nucleotide sequence ID" value="NZ_BAAABO010000004.1"/>
</dbReference>
<feature type="domain" description="Protein kinase" evidence="5">
    <location>
        <begin position="16"/>
        <end position="290"/>
    </location>
</feature>
<dbReference type="InterPro" id="IPR011009">
    <property type="entry name" value="Kinase-like_dom_sf"/>
</dbReference>
<keyword evidence="4" id="KW-0472">Membrane</keyword>
<dbReference type="PROSITE" id="PS50011">
    <property type="entry name" value="PROTEIN_KINASE_DOM"/>
    <property type="match status" value="1"/>
</dbReference>
<evidence type="ECO:0000256" key="3">
    <source>
        <dbReference type="SAM" id="MobiDB-lite"/>
    </source>
</evidence>
<feature type="region of interest" description="Disordered" evidence="3">
    <location>
        <begin position="416"/>
        <end position="442"/>
    </location>
</feature>
<dbReference type="PANTHER" id="PTHR44329">
    <property type="entry name" value="SERINE/THREONINE-PROTEIN KINASE TNNI3K-RELATED"/>
    <property type="match status" value="1"/>
</dbReference>
<dbReference type="Gene3D" id="3.30.200.20">
    <property type="entry name" value="Phosphorylase Kinase, domain 1"/>
    <property type="match status" value="1"/>
</dbReference>
<organism evidence="6 7">
    <name type="scientific">Paractinoplanes deccanensis</name>
    <dbReference type="NCBI Taxonomy" id="113561"/>
    <lineage>
        <taxon>Bacteria</taxon>
        <taxon>Bacillati</taxon>
        <taxon>Actinomycetota</taxon>
        <taxon>Actinomycetes</taxon>
        <taxon>Micromonosporales</taxon>
        <taxon>Micromonosporaceae</taxon>
        <taxon>Paractinoplanes</taxon>
    </lineage>
</organism>
<evidence type="ECO:0000256" key="4">
    <source>
        <dbReference type="SAM" id="Phobius"/>
    </source>
</evidence>
<evidence type="ECO:0000259" key="5">
    <source>
        <dbReference type="PROSITE" id="PS50011"/>
    </source>
</evidence>
<sequence>MTGPERAHPRQALADFDLGAKLGESPAAEVFRARNRTFEVVVALKRWRRPFPPYAQRALADTCRLHWELSDHPNIVRLYWAGPADDPPWTATELRQRALADLLAHGAVPAADAWRIATDVVRGLAALHHRRRAHGALKPSNILVSDGRAVLCDLAFARGQVPAPAATAPSLAADLAAAAALMRELFPDMPPVPPPETADELLAVLESARARASTLPENAGPFRVAPPGRATPRHEAPSDGRARPPGAGGQNAGAYAPRSAEAGDLPANLHTPAPASRRDNAATYPEKPGAGGGGGFAPEGGAPPSGPSARSGSSAPAGSTTPAAAESESIARQNVRSGESRAGAESESIARQNVRSGESRAGAVTDGGPTARQNVRSREPGRSASGARRRRLAGFTVGGLAVAAAVVAVIAYARSVDAPSPPGGSSPPSGPAPSVVPSSPGP</sequence>
<dbReference type="Proteomes" id="UP000609879">
    <property type="component" value="Unassembled WGS sequence"/>
</dbReference>
<evidence type="ECO:0000313" key="6">
    <source>
        <dbReference type="EMBL" id="GID71703.1"/>
    </source>
</evidence>
<reference evidence="6 7" key="1">
    <citation type="submission" date="2021-01" db="EMBL/GenBank/DDBJ databases">
        <title>Whole genome shotgun sequence of Actinoplanes deccanensis NBRC 13994.</title>
        <authorList>
            <person name="Komaki H."/>
            <person name="Tamura T."/>
        </authorList>
    </citation>
    <scope>NUCLEOTIDE SEQUENCE [LARGE SCALE GENOMIC DNA]</scope>
    <source>
        <strain evidence="6 7">NBRC 13994</strain>
    </source>
</reference>
<feature type="compositionally biased region" description="Low complexity" evidence="3">
    <location>
        <begin position="432"/>
        <end position="442"/>
    </location>
</feature>
<protein>
    <recommendedName>
        <fullName evidence="5">Protein kinase domain-containing protein</fullName>
    </recommendedName>
</protein>
<evidence type="ECO:0000313" key="7">
    <source>
        <dbReference type="Proteomes" id="UP000609879"/>
    </source>
</evidence>
<feature type="compositionally biased region" description="Basic and acidic residues" evidence="3">
    <location>
        <begin position="232"/>
        <end position="242"/>
    </location>
</feature>
<proteinExistence type="predicted"/>
<keyword evidence="1" id="KW-0547">Nucleotide-binding</keyword>
<feature type="compositionally biased region" description="Pro residues" evidence="3">
    <location>
        <begin position="419"/>
        <end position="431"/>
    </location>
</feature>
<dbReference type="PANTHER" id="PTHR44329:SF298">
    <property type="entry name" value="MIXED LINEAGE KINASE DOMAIN-LIKE PROTEIN"/>
    <property type="match status" value="1"/>
</dbReference>
<dbReference type="Gene3D" id="1.10.510.10">
    <property type="entry name" value="Transferase(Phosphotransferase) domain 1"/>
    <property type="match status" value="1"/>
</dbReference>
<name>A0ABQ3XVG1_9ACTN</name>
<gene>
    <name evidence="6" type="ORF">Ade02nite_03440</name>
</gene>
<dbReference type="SUPFAM" id="SSF56112">
    <property type="entry name" value="Protein kinase-like (PK-like)"/>
    <property type="match status" value="1"/>
</dbReference>
<evidence type="ECO:0000256" key="2">
    <source>
        <dbReference type="ARBA" id="ARBA00022840"/>
    </source>
</evidence>
<feature type="region of interest" description="Disordered" evidence="3">
    <location>
        <begin position="212"/>
        <end position="390"/>
    </location>
</feature>
<evidence type="ECO:0000256" key="1">
    <source>
        <dbReference type="ARBA" id="ARBA00022741"/>
    </source>
</evidence>
<keyword evidence="7" id="KW-1185">Reference proteome</keyword>
<feature type="compositionally biased region" description="Gly residues" evidence="3">
    <location>
        <begin position="289"/>
        <end position="298"/>
    </location>
</feature>
<keyword evidence="2" id="KW-0067">ATP-binding</keyword>
<accession>A0ABQ3XVG1</accession>
<dbReference type="EMBL" id="BOMI01000004">
    <property type="protein sequence ID" value="GID71703.1"/>
    <property type="molecule type" value="Genomic_DNA"/>
</dbReference>
<feature type="transmembrane region" description="Helical" evidence="4">
    <location>
        <begin position="392"/>
        <end position="413"/>
    </location>
</feature>
<dbReference type="InterPro" id="IPR051681">
    <property type="entry name" value="Ser/Thr_Kinases-Pseudokinases"/>
</dbReference>